<dbReference type="GeneID" id="9056838"/>
<dbReference type="Proteomes" id="UP000007800">
    <property type="component" value="Unassembled WGS sequence"/>
</dbReference>
<dbReference type="AlphaFoldDB" id="C5L8V3"/>
<evidence type="ECO:0000256" key="1">
    <source>
        <dbReference type="PROSITE-ProRule" id="PRU01011"/>
    </source>
</evidence>
<feature type="repeat" description="Hemopexin" evidence="1">
    <location>
        <begin position="31"/>
        <end position="79"/>
    </location>
</feature>
<evidence type="ECO:0000313" key="3">
    <source>
        <dbReference type="Proteomes" id="UP000007800"/>
    </source>
</evidence>
<reference evidence="2 3" key="1">
    <citation type="submission" date="2008-07" db="EMBL/GenBank/DDBJ databases">
        <authorList>
            <person name="El-Sayed N."/>
            <person name="Caler E."/>
            <person name="Inman J."/>
            <person name="Amedeo P."/>
            <person name="Hass B."/>
            <person name="Wortman J."/>
        </authorList>
    </citation>
    <scope>NUCLEOTIDE SEQUENCE [LARGE SCALE GENOMIC DNA]</scope>
    <source>
        <strain evidence="3">ATCC 50983 / TXsc</strain>
    </source>
</reference>
<evidence type="ECO:0000313" key="2">
    <source>
        <dbReference type="EMBL" id="EER06811.1"/>
    </source>
</evidence>
<sequence length="199" mass="22836">MSVLLTFRDGAGQSGVLYKYREGEGLERVSSEPVDAFCVNSVRGCVYAFRDQQLLRIRHRAPPYKVDHMWTLSPDWSPPDYMMRGQVRQMAMVQSSMIEDHFKEREETAPPLLAIVRHSSHNHTSDSEVFYLARLEIVDLNRGEVVVSVAWLQTPWCPNLAYVEHTIYFQACGPAIDKVDACLVYDAPFSKCKNMRKFS</sequence>
<dbReference type="InterPro" id="IPR018487">
    <property type="entry name" value="Hemopexin-like_repeat"/>
</dbReference>
<dbReference type="PROSITE" id="PS51642">
    <property type="entry name" value="HEMOPEXIN_2"/>
    <property type="match status" value="1"/>
</dbReference>
<dbReference type="RefSeq" id="XP_002774995.1">
    <property type="nucleotide sequence ID" value="XM_002774949.1"/>
</dbReference>
<name>C5L8V3_PERM5</name>
<dbReference type="InParanoid" id="C5L8V3"/>
<dbReference type="OrthoDB" id="10264631at2759"/>
<keyword evidence="3" id="KW-1185">Reference proteome</keyword>
<accession>C5L8V3</accession>
<organism evidence="3">
    <name type="scientific">Perkinsus marinus (strain ATCC 50983 / TXsc)</name>
    <dbReference type="NCBI Taxonomy" id="423536"/>
    <lineage>
        <taxon>Eukaryota</taxon>
        <taxon>Sar</taxon>
        <taxon>Alveolata</taxon>
        <taxon>Perkinsozoa</taxon>
        <taxon>Perkinsea</taxon>
        <taxon>Perkinsida</taxon>
        <taxon>Perkinsidae</taxon>
        <taxon>Perkinsus</taxon>
    </lineage>
</organism>
<gene>
    <name evidence="2" type="ORF">Pmar_PMAR002180</name>
</gene>
<protein>
    <submittedName>
        <fullName evidence="2">Uncharacterized protein</fullName>
    </submittedName>
</protein>
<proteinExistence type="predicted"/>
<dbReference type="EMBL" id="GG680339">
    <property type="protein sequence ID" value="EER06811.1"/>
    <property type="molecule type" value="Genomic_DNA"/>
</dbReference>